<comment type="similarity">
    <text evidence="2">Belongs to the CPA3 antiporters (TC 2.A.63) subunit E family.</text>
</comment>
<dbReference type="Pfam" id="PF01899">
    <property type="entry name" value="MNHE"/>
    <property type="match status" value="1"/>
</dbReference>
<dbReference type="EMBL" id="JAUSVY010000004">
    <property type="protein sequence ID" value="MDQ0505370.1"/>
    <property type="molecule type" value="Genomic_DNA"/>
</dbReference>
<evidence type="ECO:0000256" key="1">
    <source>
        <dbReference type="ARBA" id="ARBA00004651"/>
    </source>
</evidence>
<dbReference type="PANTHER" id="PTHR34584:SF1">
    <property type="entry name" value="NA(+)_H(+) ANTIPORTER SUBUNIT E1"/>
    <property type="match status" value="1"/>
</dbReference>
<organism evidence="7 8">
    <name type="scientific">Xanthobacter agilis</name>
    <dbReference type="NCBI Taxonomy" id="47492"/>
    <lineage>
        <taxon>Bacteria</taxon>
        <taxon>Pseudomonadati</taxon>
        <taxon>Pseudomonadota</taxon>
        <taxon>Alphaproteobacteria</taxon>
        <taxon>Hyphomicrobiales</taxon>
        <taxon>Xanthobacteraceae</taxon>
        <taxon>Xanthobacter</taxon>
    </lineage>
</organism>
<evidence type="ECO:0000256" key="3">
    <source>
        <dbReference type="ARBA" id="ARBA00022475"/>
    </source>
</evidence>
<comment type="caution">
    <text evidence="7">The sequence shown here is derived from an EMBL/GenBank/DDBJ whole genome shotgun (WGS) entry which is preliminary data.</text>
</comment>
<dbReference type="PANTHER" id="PTHR34584">
    <property type="entry name" value="NA(+)/H(+) ANTIPORTER SUBUNIT E1"/>
    <property type="match status" value="1"/>
</dbReference>
<protein>
    <submittedName>
        <fullName evidence="7">Multicomponent Na+:H+ antiporter subunit E</fullName>
    </submittedName>
</protein>
<accession>A0ABU0LE11</accession>
<evidence type="ECO:0000256" key="5">
    <source>
        <dbReference type="ARBA" id="ARBA00022989"/>
    </source>
</evidence>
<evidence type="ECO:0000256" key="4">
    <source>
        <dbReference type="ARBA" id="ARBA00022692"/>
    </source>
</evidence>
<sequence>MTAAMTGDGPGPWVRRRPTPMQHAVRSLWFFLAWVALGRVGLVDLVAGLATSVVVAPISLRLLPPAAGRRRVTALGVFVLHFVRRSFASGIDVARHVMDPALPLAPGMLAVECGLPPGLARQAFAATISLQPGSLPVGEEADALLLHALDLDGPVLEALDADLVVFLDALGQGEAAHGEGDRRG</sequence>
<keyword evidence="5" id="KW-1133">Transmembrane helix</keyword>
<keyword evidence="6" id="KW-0472">Membrane</keyword>
<evidence type="ECO:0000313" key="8">
    <source>
        <dbReference type="Proteomes" id="UP001241747"/>
    </source>
</evidence>
<keyword evidence="4" id="KW-0812">Transmembrane</keyword>
<evidence type="ECO:0000256" key="6">
    <source>
        <dbReference type="ARBA" id="ARBA00023136"/>
    </source>
</evidence>
<keyword evidence="8" id="KW-1185">Reference proteome</keyword>
<proteinExistence type="inferred from homology"/>
<reference evidence="7 8" key="1">
    <citation type="submission" date="2023-07" db="EMBL/GenBank/DDBJ databases">
        <title>Genomic Encyclopedia of Type Strains, Phase IV (KMG-IV): sequencing the most valuable type-strain genomes for metagenomic binning, comparative biology and taxonomic classification.</title>
        <authorList>
            <person name="Goeker M."/>
        </authorList>
    </citation>
    <scope>NUCLEOTIDE SEQUENCE [LARGE SCALE GENOMIC DNA]</scope>
    <source>
        <strain evidence="7 8">DSM 3770</strain>
    </source>
</reference>
<evidence type="ECO:0000256" key="2">
    <source>
        <dbReference type="ARBA" id="ARBA00006228"/>
    </source>
</evidence>
<dbReference type="RefSeq" id="WP_237344535.1">
    <property type="nucleotide sequence ID" value="NZ_JABWGX010000004.1"/>
</dbReference>
<dbReference type="InterPro" id="IPR002758">
    <property type="entry name" value="Cation_antiport_E"/>
</dbReference>
<keyword evidence="3" id="KW-1003">Cell membrane</keyword>
<dbReference type="Proteomes" id="UP001241747">
    <property type="component" value="Unassembled WGS sequence"/>
</dbReference>
<comment type="subcellular location">
    <subcellularLocation>
        <location evidence="1">Cell membrane</location>
        <topology evidence="1">Multi-pass membrane protein</topology>
    </subcellularLocation>
</comment>
<evidence type="ECO:0000313" key="7">
    <source>
        <dbReference type="EMBL" id="MDQ0505370.1"/>
    </source>
</evidence>
<gene>
    <name evidence="7" type="ORF">QOZ94_002166</name>
</gene>
<name>A0ABU0LE11_XANAG</name>